<keyword evidence="1" id="KW-0472">Membrane</keyword>
<keyword evidence="2" id="KW-0614">Plasmid</keyword>
<evidence type="ECO:0000256" key="1">
    <source>
        <dbReference type="SAM" id="Phobius"/>
    </source>
</evidence>
<proteinExistence type="predicted"/>
<accession>A1KWW8</accession>
<dbReference type="AlphaFoldDB" id="A1KWW8"/>
<dbReference type="NCBIfam" id="NF033608">
    <property type="entry name" value="type_I_tox_Fst"/>
    <property type="match status" value="1"/>
</dbReference>
<reference evidence="2" key="1">
    <citation type="submission" date="2001-01" db="EMBL/GenBank/DDBJ databases">
        <title>Complete nucleotide sequence of Staphylococcus aureus E-1 EDINA plasmid.</title>
        <authorList>
            <person name="Sugai M."/>
            <person name="Yamaguchi T."/>
            <person name="Hayashi T."/>
            <person name="Nakasone K."/>
            <person name="Takami H."/>
        </authorList>
    </citation>
    <scope>NUCLEOTIDE SEQUENCE</scope>
    <source>
        <strain evidence="2">E-1</strain>
        <plasmid evidence="2">EDINA plasmid</plasmid>
    </source>
</reference>
<feature type="transmembrane region" description="Helical" evidence="1">
    <location>
        <begin position="23"/>
        <end position="44"/>
    </location>
</feature>
<keyword evidence="1" id="KW-1133">Transmembrane helix</keyword>
<name>A1KWW8_STAAU</name>
<protein>
    <recommendedName>
        <fullName evidence="3">Type I toxin-antitoxin system Fst family toxin</fullName>
    </recommendedName>
</protein>
<dbReference type="EMBL" id="AP003089">
    <property type="protein sequence ID" value="BAC54530.1"/>
    <property type="molecule type" value="Genomic_DNA"/>
</dbReference>
<keyword evidence="1" id="KW-0812">Transmembrane</keyword>
<evidence type="ECO:0008006" key="3">
    <source>
        <dbReference type="Google" id="ProtNLM"/>
    </source>
</evidence>
<geneLocation type="plasmid" evidence="2">
    <name>EDINA plasmid</name>
</geneLocation>
<sequence length="50" mass="5972">MLESSISQTSTWRREEVRFMNEILVHIMTTVISGCLVTLFGYWLHKRDKK</sequence>
<evidence type="ECO:0000313" key="2">
    <source>
        <dbReference type="EMBL" id="BAC54530.1"/>
    </source>
</evidence>
<organism evidence="2">
    <name type="scientific">Staphylococcus aureus</name>
    <dbReference type="NCBI Taxonomy" id="1280"/>
    <lineage>
        <taxon>Bacteria</taxon>
        <taxon>Bacillati</taxon>
        <taxon>Bacillota</taxon>
        <taxon>Bacilli</taxon>
        <taxon>Bacillales</taxon>
        <taxon>Staphylococcaceae</taxon>
        <taxon>Staphylococcus</taxon>
    </lineage>
</organism>